<dbReference type="InterPro" id="IPR047947">
    <property type="entry name" value="OTU4_OTU"/>
</dbReference>
<keyword evidence="6" id="KW-1185">Reference proteome</keyword>
<comment type="subcellular location">
    <subcellularLocation>
        <location evidence="3">Cytoplasm</location>
    </subcellularLocation>
</comment>
<name>A0A8K0DUQ7_9ROSA</name>
<dbReference type="GO" id="GO:0016579">
    <property type="term" value="P:protein deubiquitination"/>
    <property type="evidence" value="ECO:0007669"/>
    <property type="project" value="TreeGrafter"/>
</dbReference>
<keyword evidence="3" id="KW-0645">Protease</keyword>
<dbReference type="GO" id="GO:0030968">
    <property type="term" value="P:endoplasmic reticulum unfolded protein response"/>
    <property type="evidence" value="ECO:0007669"/>
    <property type="project" value="TreeGrafter"/>
</dbReference>
<dbReference type="PROSITE" id="PS50802">
    <property type="entry name" value="OTU"/>
    <property type="match status" value="1"/>
</dbReference>
<evidence type="ECO:0000256" key="1">
    <source>
        <dbReference type="ARBA" id="ARBA00000707"/>
    </source>
</evidence>
<gene>
    <name evidence="5" type="ORF">FNV43_RR25248</name>
</gene>
<dbReference type="PANTHER" id="PTHR13312">
    <property type="entry name" value="HIV-INDUCED PROTEIN-7-LIKE PROTEASE"/>
    <property type="match status" value="1"/>
</dbReference>
<dbReference type="OrthoDB" id="409956at2759"/>
<keyword evidence="3" id="KW-0963">Cytoplasm</keyword>
<evidence type="ECO:0000256" key="3">
    <source>
        <dbReference type="RuleBase" id="RU367104"/>
    </source>
</evidence>
<dbReference type="InterPro" id="IPR003323">
    <property type="entry name" value="OTU_dom"/>
</dbReference>
<evidence type="ECO:0000313" key="6">
    <source>
        <dbReference type="Proteomes" id="UP000796880"/>
    </source>
</evidence>
<protein>
    <recommendedName>
        <fullName evidence="3">Ubiquitin thioesterase OTU</fullName>
        <ecNumber evidence="3">3.4.19.12</ecNumber>
    </recommendedName>
</protein>
<comment type="function">
    <text evidence="3">Hydrolase that can remove conjugated ubiquitin from proteins and may therefore play an important regulatory role at the level of protein turnover by preventing degradation.</text>
</comment>
<comment type="catalytic activity">
    <reaction evidence="1 3">
        <text>Thiol-dependent hydrolysis of ester, thioester, amide, peptide and isopeptide bonds formed by the C-terminal Gly of ubiquitin (a 76-residue protein attached to proteins as an intracellular targeting signal).</text>
        <dbReference type="EC" id="3.4.19.12"/>
    </reaction>
</comment>
<dbReference type="EMBL" id="VOIH02000011">
    <property type="protein sequence ID" value="KAF3434145.1"/>
    <property type="molecule type" value="Genomic_DNA"/>
</dbReference>
<dbReference type="Gene3D" id="3.90.70.80">
    <property type="match status" value="1"/>
</dbReference>
<dbReference type="AlphaFoldDB" id="A0A8K0DUQ7"/>
<organism evidence="5 6">
    <name type="scientific">Rhamnella rubrinervis</name>
    <dbReference type="NCBI Taxonomy" id="2594499"/>
    <lineage>
        <taxon>Eukaryota</taxon>
        <taxon>Viridiplantae</taxon>
        <taxon>Streptophyta</taxon>
        <taxon>Embryophyta</taxon>
        <taxon>Tracheophyta</taxon>
        <taxon>Spermatophyta</taxon>
        <taxon>Magnoliopsida</taxon>
        <taxon>eudicotyledons</taxon>
        <taxon>Gunneridae</taxon>
        <taxon>Pentapetalae</taxon>
        <taxon>rosids</taxon>
        <taxon>fabids</taxon>
        <taxon>Rosales</taxon>
        <taxon>Rhamnaceae</taxon>
        <taxon>rhamnoid group</taxon>
        <taxon>Rhamneae</taxon>
        <taxon>Rhamnella</taxon>
    </lineage>
</organism>
<dbReference type="GO" id="GO:0004843">
    <property type="term" value="F:cysteine-type deubiquitinase activity"/>
    <property type="evidence" value="ECO:0007669"/>
    <property type="project" value="UniProtKB-UniRule"/>
</dbReference>
<accession>A0A8K0DUQ7</accession>
<reference evidence="5" key="1">
    <citation type="submission" date="2020-03" db="EMBL/GenBank/DDBJ databases">
        <title>A high-quality chromosome-level genome assembly of a woody plant with both climbing and erect habits, Rhamnella rubrinervis.</title>
        <authorList>
            <person name="Lu Z."/>
            <person name="Yang Y."/>
            <person name="Zhu X."/>
            <person name="Sun Y."/>
        </authorList>
    </citation>
    <scope>NUCLEOTIDE SEQUENCE</scope>
    <source>
        <strain evidence="5">BYM</strain>
        <tissue evidence="5">Leaf</tissue>
    </source>
</reference>
<proteinExistence type="predicted"/>
<dbReference type="GO" id="GO:0005829">
    <property type="term" value="C:cytosol"/>
    <property type="evidence" value="ECO:0007669"/>
    <property type="project" value="TreeGrafter"/>
</dbReference>
<dbReference type="InterPro" id="IPR038765">
    <property type="entry name" value="Papain-like_cys_pep_sf"/>
</dbReference>
<feature type="domain" description="OTU" evidence="4">
    <location>
        <begin position="161"/>
        <end position="301"/>
    </location>
</feature>
<dbReference type="GO" id="GO:0036503">
    <property type="term" value="P:ERAD pathway"/>
    <property type="evidence" value="ECO:0007669"/>
    <property type="project" value="TreeGrafter"/>
</dbReference>
<evidence type="ECO:0000256" key="2">
    <source>
        <dbReference type="ARBA" id="ARBA00022801"/>
    </source>
</evidence>
<keyword evidence="3" id="KW-0833">Ubl conjugation pathway</keyword>
<sequence length="305" mass="33978">MLGVLCARPKPWILTSLSSFIHSSAGHHHHHQSRPIQFADFAGGYRRLTPTRHHSSACQLGASCGGVGAASIWHAILPSGGRRCNLRRPAIHFELKGEGSWNAAWDARPARWLHRPDSAWLLFGVCACLAPVDWPDANSEQAVSDDKGNVPDENIESSAGYRVTGVTADGRCLFRAIAHVACLRNGEEAPDENRQRELADELRAQVVDELLKRRDESEWFIEGDFDAYIKRIQEPYVWGGEPELIMACHVLKTPISVFMRDRSSGGLANIAKYGEEYGKEEANPINVLFYGYGHYDILETFPDQS</sequence>
<evidence type="ECO:0000259" key="4">
    <source>
        <dbReference type="PROSITE" id="PS50802"/>
    </source>
</evidence>
<dbReference type="SUPFAM" id="SSF54001">
    <property type="entry name" value="Cysteine proteinases"/>
    <property type="match status" value="1"/>
</dbReference>
<dbReference type="FunFam" id="3.90.70.80:FF:000007">
    <property type="entry name" value="OTU domain-containing protein"/>
    <property type="match status" value="1"/>
</dbReference>
<dbReference type="EC" id="3.4.19.12" evidence="3"/>
<dbReference type="GO" id="GO:0005634">
    <property type="term" value="C:nucleus"/>
    <property type="evidence" value="ECO:0007669"/>
    <property type="project" value="TreeGrafter"/>
</dbReference>
<evidence type="ECO:0000313" key="5">
    <source>
        <dbReference type="EMBL" id="KAF3434145.1"/>
    </source>
</evidence>
<dbReference type="CDD" id="cd22760">
    <property type="entry name" value="OTU_plant_OTU4-like"/>
    <property type="match status" value="1"/>
</dbReference>
<dbReference type="Proteomes" id="UP000796880">
    <property type="component" value="Unassembled WGS sequence"/>
</dbReference>
<dbReference type="Pfam" id="PF02338">
    <property type="entry name" value="OTU"/>
    <property type="match status" value="1"/>
</dbReference>
<keyword evidence="2 3" id="KW-0378">Hydrolase</keyword>
<dbReference type="PANTHER" id="PTHR13312:SF6">
    <property type="entry name" value="UBIQUITIN THIOESTERASE OTU"/>
    <property type="match status" value="1"/>
</dbReference>
<comment type="caution">
    <text evidence="5">The sequence shown here is derived from an EMBL/GenBank/DDBJ whole genome shotgun (WGS) entry which is preliminary data.</text>
</comment>
<keyword evidence="3" id="KW-0788">Thiol protease</keyword>